<keyword evidence="14" id="KW-1185">Reference proteome</keyword>
<evidence type="ECO:0000256" key="7">
    <source>
        <dbReference type="ARBA" id="ARBA00023209"/>
    </source>
</evidence>
<dbReference type="InterPro" id="IPR004821">
    <property type="entry name" value="Cyt_trans-like"/>
</dbReference>
<evidence type="ECO:0000256" key="2">
    <source>
        <dbReference type="ARBA" id="ARBA00010101"/>
    </source>
</evidence>
<dbReference type="GO" id="GO:0004105">
    <property type="term" value="F:choline-phosphate cytidylyltransferase activity"/>
    <property type="evidence" value="ECO:0007669"/>
    <property type="project" value="UniProtKB-EC"/>
</dbReference>
<evidence type="ECO:0000256" key="9">
    <source>
        <dbReference type="ARBA" id="ARBA00025706"/>
    </source>
</evidence>
<keyword evidence="4" id="KW-0808">Transferase</keyword>
<dbReference type="OrthoDB" id="17102at2759"/>
<keyword evidence="7" id="KW-0594">Phospholipid biosynthesis</keyword>
<evidence type="ECO:0000256" key="8">
    <source>
        <dbReference type="ARBA" id="ARBA00023264"/>
    </source>
</evidence>
<dbReference type="PANTHER" id="PTHR10739">
    <property type="entry name" value="CYTIDYLYLTRANSFERASE"/>
    <property type="match status" value="1"/>
</dbReference>
<name>A0A834IUR5_RHYFE</name>
<accession>A0A834IUR5</accession>
<dbReference type="InterPro" id="IPR014729">
    <property type="entry name" value="Rossmann-like_a/b/a_fold"/>
</dbReference>
<feature type="region of interest" description="Disordered" evidence="11">
    <location>
        <begin position="611"/>
        <end position="634"/>
    </location>
</feature>
<evidence type="ECO:0000256" key="3">
    <source>
        <dbReference type="ARBA" id="ARBA00022516"/>
    </source>
</evidence>
<dbReference type="EC" id="2.7.7.15" evidence="10"/>
<keyword evidence="5" id="KW-0548">Nucleotidyltransferase</keyword>
<comment type="pathway">
    <text evidence="9">Phospholipid metabolism; phosphatidylcholine biosynthesis; phosphatidylcholine from phosphocholine: step 1/2.</text>
</comment>
<dbReference type="UniPathway" id="UPA00753">
    <property type="reaction ID" value="UER00739"/>
</dbReference>
<dbReference type="Gene3D" id="3.40.50.620">
    <property type="entry name" value="HUPs"/>
    <property type="match status" value="2"/>
</dbReference>
<feature type="region of interest" description="Disordered" evidence="11">
    <location>
        <begin position="567"/>
        <end position="596"/>
    </location>
</feature>
<comment type="pathway">
    <text evidence="1">Lipid metabolism.</text>
</comment>
<dbReference type="AlphaFoldDB" id="A0A834IUR5"/>
<evidence type="ECO:0000256" key="4">
    <source>
        <dbReference type="ARBA" id="ARBA00022679"/>
    </source>
</evidence>
<evidence type="ECO:0000313" key="13">
    <source>
        <dbReference type="EMBL" id="KAF7287574.1"/>
    </source>
</evidence>
<evidence type="ECO:0000256" key="10">
    <source>
        <dbReference type="ARBA" id="ARBA00026101"/>
    </source>
</evidence>
<dbReference type="FunFam" id="3.40.50.620:FF:000016">
    <property type="entry name" value="Putative choline-phosphate cytidylyltransferase B"/>
    <property type="match status" value="2"/>
</dbReference>
<evidence type="ECO:0000256" key="6">
    <source>
        <dbReference type="ARBA" id="ARBA00023098"/>
    </source>
</evidence>
<gene>
    <name evidence="13" type="ORF">GWI33_005936</name>
</gene>
<sequence length="634" mass="73247">MSRKRTRSHSEDGFPSVTPVSLNTHVQTLTSGNYTAAPFSDDSGPKQIRENIDYTIKINMETAKQGNAPRPVRVYADGAFDLFHQGHARLLKQAKNVFPNVYLIVGVCSDKLLHQYKGRSVLEEEERYNAVRHCRYVDEVLRDAPWEYTDEFFEKYKIDFVAHDDEPYSCEGVEDIYADLKKRGMFIATQRTTGVSTSDVVARIVKDYDLYVRRNLARGYSAKELNVSFLNEKRFKFQNKMDELKDKGKHLIDSLGERTDDLISKWEDKSKEVIDSFVKIFVKKPLRLLHYSKDKILKSTCSEAPFSDEPAAEVVRNRCDYNQRISYEMARSGRTPRPVRVYADGIYDLFHQGHARQLMQAKNIFPNVYLIVGICNDNLTHSKKGRTVMNDAERYEAVRHCRYVDEIVKDAPWELDDDFVKKHKIDFIAHDDIPYGADDTNDIYAPWKAKGMFVATERTEGVSTSDIVARIVRDYDIYVRRNLARGYSAKDLNISYLSEKKIRLQNKMHELKDKGKRVMDSIGERKDDMIAKWEEKSREFIESFLLLFGKERLSNIWHESKDKILNAISPPSSPTPSSPTTNGDYDFLDDGIPPRKNRRYESLTAAVSRSTSKNNLYNHDDYSDEEDSFASAQS</sequence>
<organism evidence="13 14">
    <name type="scientific">Rhynchophorus ferrugineus</name>
    <name type="common">Red palm weevil</name>
    <name type="synonym">Curculio ferrugineus</name>
    <dbReference type="NCBI Taxonomy" id="354439"/>
    <lineage>
        <taxon>Eukaryota</taxon>
        <taxon>Metazoa</taxon>
        <taxon>Ecdysozoa</taxon>
        <taxon>Arthropoda</taxon>
        <taxon>Hexapoda</taxon>
        <taxon>Insecta</taxon>
        <taxon>Pterygota</taxon>
        <taxon>Neoptera</taxon>
        <taxon>Endopterygota</taxon>
        <taxon>Coleoptera</taxon>
        <taxon>Polyphaga</taxon>
        <taxon>Cucujiformia</taxon>
        <taxon>Curculionidae</taxon>
        <taxon>Dryophthorinae</taxon>
        <taxon>Rhynchophorus</taxon>
    </lineage>
</organism>
<evidence type="ECO:0000256" key="1">
    <source>
        <dbReference type="ARBA" id="ARBA00005189"/>
    </source>
</evidence>
<evidence type="ECO:0000313" key="14">
    <source>
        <dbReference type="Proteomes" id="UP000625711"/>
    </source>
</evidence>
<dbReference type="EMBL" id="JAACXV010000004">
    <property type="protein sequence ID" value="KAF7287574.1"/>
    <property type="molecule type" value="Genomic_DNA"/>
</dbReference>
<keyword evidence="6" id="KW-0443">Lipid metabolism</keyword>
<comment type="similarity">
    <text evidence="2">Belongs to the cytidylyltransferase family.</text>
</comment>
<feature type="domain" description="Cytidyltransferase-like" evidence="12">
    <location>
        <begin position="342"/>
        <end position="470"/>
    </location>
</feature>
<proteinExistence type="inferred from homology"/>
<dbReference type="GO" id="GO:0031210">
    <property type="term" value="F:phosphatidylcholine binding"/>
    <property type="evidence" value="ECO:0007669"/>
    <property type="project" value="TreeGrafter"/>
</dbReference>
<comment type="caution">
    <text evidence="13">The sequence shown here is derived from an EMBL/GenBank/DDBJ whole genome shotgun (WGS) entry which is preliminary data.</text>
</comment>
<dbReference type="SUPFAM" id="SSF52374">
    <property type="entry name" value="Nucleotidylyl transferase"/>
    <property type="match status" value="2"/>
</dbReference>
<dbReference type="NCBIfam" id="TIGR00125">
    <property type="entry name" value="cyt_tran_rel"/>
    <property type="match status" value="2"/>
</dbReference>
<evidence type="ECO:0000256" key="11">
    <source>
        <dbReference type="SAM" id="MobiDB-lite"/>
    </source>
</evidence>
<keyword evidence="8" id="KW-1208">Phospholipid metabolism</keyword>
<keyword evidence="3" id="KW-0444">Lipid biosynthesis</keyword>
<evidence type="ECO:0000259" key="12">
    <source>
        <dbReference type="Pfam" id="PF01467"/>
    </source>
</evidence>
<dbReference type="Proteomes" id="UP000625711">
    <property type="component" value="Unassembled WGS sequence"/>
</dbReference>
<protein>
    <recommendedName>
        <fullName evidence="10">choline-phosphate cytidylyltransferase</fullName>
        <ecNumber evidence="10">2.7.7.15</ecNumber>
    </recommendedName>
</protein>
<feature type="domain" description="Cytidyltransferase-like" evidence="12">
    <location>
        <begin position="75"/>
        <end position="202"/>
    </location>
</feature>
<dbReference type="InterPro" id="IPR041723">
    <property type="entry name" value="CCT"/>
</dbReference>
<dbReference type="InterPro" id="IPR045049">
    <property type="entry name" value="Pcy1-like"/>
</dbReference>
<dbReference type="PANTHER" id="PTHR10739:SF13">
    <property type="entry name" value="CHOLINE-PHOSPHATE CYTIDYLYLTRANSFERASE"/>
    <property type="match status" value="1"/>
</dbReference>
<dbReference type="CDD" id="cd02174">
    <property type="entry name" value="CCT"/>
    <property type="match status" value="2"/>
</dbReference>
<evidence type="ECO:0000256" key="5">
    <source>
        <dbReference type="ARBA" id="ARBA00022695"/>
    </source>
</evidence>
<reference evidence="13" key="1">
    <citation type="submission" date="2020-08" db="EMBL/GenBank/DDBJ databases">
        <title>Genome sequencing and assembly of the red palm weevil Rhynchophorus ferrugineus.</title>
        <authorList>
            <person name="Dias G.B."/>
            <person name="Bergman C.M."/>
            <person name="Manee M."/>
        </authorList>
    </citation>
    <scope>NUCLEOTIDE SEQUENCE</scope>
    <source>
        <strain evidence="13">AA-2017</strain>
        <tissue evidence="13">Whole larva</tissue>
    </source>
</reference>
<dbReference type="Pfam" id="PF01467">
    <property type="entry name" value="CTP_transf_like"/>
    <property type="match status" value="2"/>
</dbReference>